<dbReference type="EMBL" id="NAAD01000016">
    <property type="protein sequence ID" value="ORJ58276.1"/>
    <property type="molecule type" value="Genomic_DNA"/>
</dbReference>
<dbReference type="Gene3D" id="1.20.1200.10">
    <property type="entry name" value="Cobalamin adenosyltransferase-like"/>
    <property type="match status" value="1"/>
</dbReference>
<gene>
    <name evidence="7" type="ORF">B5V00_12510</name>
</gene>
<dbReference type="GO" id="GO:0005524">
    <property type="term" value="F:ATP binding"/>
    <property type="evidence" value="ECO:0007669"/>
    <property type="project" value="UniProtKB-UniRule"/>
</dbReference>
<comment type="caution">
    <text evidence="7">The sequence shown here is derived from an EMBL/GenBank/DDBJ whole genome shotgun (WGS) entry which is preliminary data.</text>
</comment>
<keyword evidence="2 4" id="KW-0547">Nucleotide-binding</keyword>
<evidence type="ECO:0000313" key="8">
    <source>
        <dbReference type="Proteomes" id="UP000193136"/>
    </source>
</evidence>
<keyword evidence="8" id="KW-1185">Reference proteome</keyword>
<protein>
    <recommendedName>
        <fullName evidence="4">Corrinoid adenosyltransferase</fullName>
        <ecNumber evidence="4">2.5.1.17</ecNumber>
    </recommendedName>
    <alternativeName>
        <fullName evidence="4">Cob(II)alamin adenosyltransferase</fullName>
    </alternativeName>
    <alternativeName>
        <fullName evidence="4">Cob(II)yrinic acid a,c-diamide adenosyltransferase</fullName>
    </alternativeName>
    <alternativeName>
        <fullName evidence="4">Cobinamide/cobalamin adenosyltransferase</fullName>
    </alternativeName>
</protein>
<evidence type="ECO:0000256" key="4">
    <source>
        <dbReference type="RuleBase" id="RU366026"/>
    </source>
</evidence>
<dbReference type="Pfam" id="PF01923">
    <property type="entry name" value="Cob_adeno_trans"/>
    <property type="match status" value="1"/>
</dbReference>
<dbReference type="NCBIfam" id="TIGR00636">
    <property type="entry name" value="PduO_Nterm"/>
    <property type="match status" value="1"/>
</dbReference>
<comment type="similarity">
    <text evidence="4">Belongs to the Cob(I)alamin adenosyltransferase family.</text>
</comment>
<feature type="domain" description="Cobalamin adenosyltransferase-like" evidence="6">
    <location>
        <begin position="7"/>
        <end position="174"/>
    </location>
</feature>
<feature type="region of interest" description="Disordered" evidence="5">
    <location>
        <begin position="1"/>
        <end position="22"/>
    </location>
</feature>
<dbReference type="AlphaFoldDB" id="A0A1X0XZJ3"/>
<comment type="catalytic activity">
    <reaction evidence="4">
        <text>2 cob(II)yrinate a,c diamide + reduced [electron-transfer flavoprotein] + 2 ATP = 2 adenosylcob(III)yrinate a,c-diamide + 2 triphosphate + oxidized [electron-transfer flavoprotein] + 3 H(+)</text>
        <dbReference type="Rhea" id="RHEA:11528"/>
        <dbReference type="Rhea" id="RHEA-COMP:10685"/>
        <dbReference type="Rhea" id="RHEA-COMP:10686"/>
        <dbReference type="ChEBI" id="CHEBI:15378"/>
        <dbReference type="ChEBI" id="CHEBI:18036"/>
        <dbReference type="ChEBI" id="CHEBI:30616"/>
        <dbReference type="ChEBI" id="CHEBI:57692"/>
        <dbReference type="ChEBI" id="CHEBI:58307"/>
        <dbReference type="ChEBI" id="CHEBI:58503"/>
        <dbReference type="ChEBI" id="CHEBI:58537"/>
        <dbReference type="EC" id="2.5.1.17"/>
    </reaction>
</comment>
<evidence type="ECO:0000259" key="6">
    <source>
        <dbReference type="Pfam" id="PF01923"/>
    </source>
</evidence>
<dbReference type="PANTHER" id="PTHR12213">
    <property type="entry name" value="CORRINOID ADENOSYLTRANSFERASE"/>
    <property type="match status" value="1"/>
</dbReference>
<dbReference type="GO" id="GO:0008817">
    <property type="term" value="F:corrinoid adenosyltransferase activity"/>
    <property type="evidence" value="ECO:0007669"/>
    <property type="project" value="UniProtKB-UniRule"/>
</dbReference>
<sequence>MVKLDRITTGGGDKGQTSLVDGSRVPKQSLRVEAYGGVDELNSLFGVVLLEALPQGVGPELERIQNDLFDLGADFATPSDGAVGERALRITDNHVKRLEAEVDRVTALLEPLTSFVLPGGTRAGALLHLARATARRVERQAWRLVEEEGVEKINPRALTYLNRLSDLCFVWARLANDGGRADRLWQPCDNC</sequence>
<dbReference type="Proteomes" id="UP000193136">
    <property type="component" value="Unassembled WGS sequence"/>
</dbReference>
<proteinExistence type="inferred from homology"/>
<name>A0A1X0XZJ3_9BACT</name>
<evidence type="ECO:0000256" key="2">
    <source>
        <dbReference type="ARBA" id="ARBA00022741"/>
    </source>
</evidence>
<keyword evidence="4" id="KW-0169">Cobalamin biosynthesis</keyword>
<dbReference type="EC" id="2.5.1.17" evidence="4"/>
<dbReference type="GO" id="GO:0009236">
    <property type="term" value="P:cobalamin biosynthetic process"/>
    <property type="evidence" value="ECO:0007669"/>
    <property type="project" value="UniProtKB-UniRule"/>
</dbReference>
<keyword evidence="3 4" id="KW-0067">ATP-binding</keyword>
<dbReference type="PANTHER" id="PTHR12213:SF0">
    <property type="entry name" value="CORRINOID ADENOSYLTRANSFERASE MMAB"/>
    <property type="match status" value="1"/>
</dbReference>
<comment type="pathway">
    <text evidence="4">Cofactor biosynthesis; adenosylcobalamin biosynthesis; adenosylcobalamin from cob(II)yrinate a,c-diamide: step 2/7.</text>
</comment>
<dbReference type="SUPFAM" id="SSF89028">
    <property type="entry name" value="Cobalamin adenosyltransferase-like"/>
    <property type="match status" value="1"/>
</dbReference>
<keyword evidence="1 4" id="KW-0808">Transferase</keyword>
<dbReference type="InterPro" id="IPR029499">
    <property type="entry name" value="PduO-typ"/>
</dbReference>
<accession>A0A1X0XZJ3</accession>
<comment type="catalytic activity">
    <reaction evidence="4">
        <text>2 cob(II)alamin + reduced [electron-transfer flavoprotein] + 2 ATP = 2 adenosylcob(III)alamin + 2 triphosphate + oxidized [electron-transfer flavoprotein] + 3 H(+)</text>
        <dbReference type="Rhea" id="RHEA:28671"/>
        <dbReference type="Rhea" id="RHEA-COMP:10685"/>
        <dbReference type="Rhea" id="RHEA-COMP:10686"/>
        <dbReference type="ChEBI" id="CHEBI:15378"/>
        <dbReference type="ChEBI" id="CHEBI:16304"/>
        <dbReference type="ChEBI" id="CHEBI:18036"/>
        <dbReference type="ChEBI" id="CHEBI:18408"/>
        <dbReference type="ChEBI" id="CHEBI:30616"/>
        <dbReference type="ChEBI" id="CHEBI:57692"/>
        <dbReference type="ChEBI" id="CHEBI:58307"/>
        <dbReference type="EC" id="2.5.1.17"/>
    </reaction>
</comment>
<dbReference type="OrthoDB" id="9778896at2"/>
<organism evidence="7 8">
    <name type="scientific">Geothermobacter hydrogeniphilus</name>
    <dbReference type="NCBI Taxonomy" id="1969733"/>
    <lineage>
        <taxon>Bacteria</taxon>
        <taxon>Pseudomonadati</taxon>
        <taxon>Thermodesulfobacteriota</taxon>
        <taxon>Desulfuromonadia</taxon>
        <taxon>Desulfuromonadales</taxon>
        <taxon>Geothermobacteraceae</taxon>
        <taxon>Geothermobacter</taxon>
    </lineage>
</organism>
<evidence type="ECO:0000256" key="5">
    <source>
        <dbReference type="SAM" id="MobiDB-lite"/>
    </source>
</evidence>
<dbReference type="InterPro" id="IPR036451">
    <property type="entry name" value="CblAdoTrfase-like_sf"/>
</dbReference>
<dbReference type="STRING" id="1969733.B5V00_12510"/>
<reference evidence="7 8" key="1">
    <citation type="submission" date="2017-03" db="EMBL/GenBank/DDBJ databases">
        <title>Genome sequence of Geothermobacter sp. EPR-M, Deep-Sea Iron Reducer.</title>
        <authorList>
            <person name="Tully B."/>
            <person name="Savalia P."/>
            <person name="Abuyen K."/>
            <person name="Baughan C."/>
            <person name="Romero E."/>
            <person name="Ronkowski C."/>
            <person name="Torres B."/>
            <person name="Tremblay J."/>
            <person name="Trujillo A."/>
            <person name="Tyler M."/>
            <person name="Perez-Rodriguez I."/>
            <person name="Amend J."/>
        </authorList>
    </citation>
    <scope>NUCLEOTIDE SEQUENCE [LARGE SCALE GENOMIC DNA]</scope>
    <source>
        <strain evidence="7 8">EPR-M</strain>
    </source>
</reference>
<dbReference type="InterPro" id="IPR016030">
    <property type="entry name" value="CblAdoTrfase-like"/>
</dbReference>
<evidence type="ECO:0000256" key="3">
    <source>
        <dbReference type="ARBA" id="ARBA00022840"/>
    </source>
</evidence>
<evidence type="ECO:0000313" key="7">
    <source>
        <dbReference type="EMBL" id="ORJ58276.1"/>
    </source>
</evidence>
<dbReference type="RefSeq" id="WP_085011145.1">
    <property type="nucleotide sequence ID" value="NZ_NAAD01000016.1"/>
</dbReference>
<evidence type="ECO:0000256" key="1">
    <source>
        <dbReference type="ARBA" id="ARBA00022679"/>
    </source>
</evidence>
<dbReference type="UniPathway" id="UPA00148">
    <property type="reaction ID" value="UER00233"/>
</dbReference>